<dbReference type="OrthoDB" id="1095202at2759"/>
<dbReference type="AlphaFoldDB" id="A0A843XTT2"/>
<comment type="caution">
    <text evidence="3">The sequence shown here is derived from an EMBL/GenBank/DDBJ whole genome shotgun (WGS) entry which is preliminary data.</text>
</comment>
<dbReference type="Pfam" id="PF01585">
    <property type="entry name" value="G-patch"/>
    <property type="match status" value="1"/>
</dbReference>
<name>A0A843XTT2_COLES</name>
<dbReference type="Gene3D" id="2.40.70.10">
    <property type="entry name" value="Acid Proteases"/>
    <property type="match status" value="1"/>
</dbReference>
<reference evidence="3" key="1">
    <citation type="submission" date="2017-07" db="EMBL/GenBank/DDBJ databases">
        <title>Taro Niue Genome Assembly and Annotation.</title>
        <authorList>
            <person name="Atibalentja N."/>
            <person name="Keating K."/>
            <person name="Fields C.J."/>
        </authorList>
    </citation>
    <scope>NUCLEOTIDE SEQUENCE</scope>
    <source>
        <strain evidence="3">Niue_2</strain>
        <tissue evidence="3">Leaf</tissue>
    </source>
</reference>
<dbReference type="PROSITE" id="PS50174">
    <property type="entry name" value="G_PATCH"/>
    <property type="match status" value="1"/>
</dbReference>
<dbReference type="Proteomes" id="UP000652761">
    <property type="component" value="Unassembled WGS sequence"/>
</dbReference>
<organism evidence="3 4">
    <name type="scientific">Colocasia esculenta</name>
    <name type="common">Wild taro</name>
    <name type="synonym">Arum esculentum</name>
    <dbReference type="NCBI Taxonomy" id="4460"/>
    <lineage>
        <taxon>Eukaryota</taxon>
        <taxon>Viridiplantae</taxon>
        <taxon>Streptophyta</taxon>
        <taxon>Embryophyta</taxon>
        <taxon>Tracheophyta</taxon>
        <taxon>Spermatophyta</taxon>
        <taxon>Magnoliopsida</taxon>
        <taxon>Liliopsida</taxon>
        <taxon>Araceae</taxon>
        <taxon>Aroideae</taxon>
        <taxon>Colocasieae</taxon>
        <taxon>Colocasia</taxon>
    </lineage>
</organism>
<gene>
    <name evidence="3" type="ORF">Taro_055565</name>
</gene>
<sequence length="219" mass="24166">MDRWSRVRLHSSSLRGGLSRRARNRSVSPSGSPDPWAAVRMFGFLVGTKGPGAEVVTRLGPFVTEMDFHILDMDPSFRMILGRPFIQALGTVISTVHQCLKFPYKGRVIKVSSKPAVREVDAMTDNSVPSSNQPLMSMLEAPSMYPGPSRSSINAAGRSKIITKKGWHIMMQMGYQPGKGLGTQLQGRTEAVKDCKMRPKVGLGYRPSRAKQQPRQPPT</sequence>
<dbReference type="EMBL" id="NMUH01013100">
    <property type="protein sequence ID" value="MQM22512.1"/>
    <property type="molecule type" value="Genomic_DNA"/>
</dbReference>
<keyword evidence="4" id="KW-1185">Reference proteome</keyword>
<evidence type="ECO:0000259" key="2">
    <source>
        <dbReference type="PROSITE" id="PS50174"/>
    </source>
</evidence>
<proteinExistence type="predicted"/>
<dbReference type="PANTHER" id="PTHR33240">
    <property type="entry name" value="OS08G0508500 PROTEIN"/>
    <property type="match status" value="1"/>
</dbReference>
<feature type="region of interest" description="Disordered" evidence="1">
    <location>
        <begin position="194"/>
        <end position="219"/>
    </location>
</feature>
<feature type="compositionally biased region" description="Polar residues" evidence="1">
    <location>
        <begin position="210"/>
        <end position="219"/>
    </location>
</feature>
<protein>
    <recommendedName>
        <fullName evidence="2">G-patch domain-containing protein</fullName>
    </recommendedName>
</protein>
<dbReference type="SMART" id="SM00443">
    <property type="entry name" value="G_patch"/>
    <property type="match status" value="1"/>
</dbReference>
<dbReference type="InterPro" id="IPR021109">
    <property type="entry name" value="Peptidase_aspartic_dom_sf"/>
</dbReference>
<dbReference type="InterPro" id="IPR000467">
    <property type="entry name" value="G_patch_dom"/>
</dbReference>
<evidence type="ECO:0000313" key="3">
    <source>
        <dbReference type="EMBL" id="MQM22512.1"/>
    </source>
</evidence>
<evidence type="ECO:0000313" key="4">
    <source>
        <dbReference type="Proteomes" id="UP000652761"/>
    </source>
</evidence>
<dbReference type="GO" id="GO:0003676">
    <property type="term" value="F:nucleic acid binding"/>
    <property type="evidence" value="ECO:0007669"/>
    <property type="project" value="InterPro"/>
</dbReference>
<evidence type="ECO:0000256" key="1">
    <source>
        <dbReference type="SAM" id="MobiDB-lite"/>
    </source>
</evidence>
<accession>A0A843XTT2</accession>
<feature type="domain" description="G-patch" evidence="2">
    <location>
        <begin position="162"/>
        <end position="208"/>
    </location>
</feature>
<dbReference type="PANTHER" id="PTHR33240:SF15">
    <property type="entry name" value="GAG-PRO-LIKE PROTEIN"/>
    <property type="match status" value="1"/>
</dbReference>